<organism evidence="1 2">
    <name type="scientific">Xanthomonas cassavae CFBP 4642</name>
    <dbReference type="NCBI Taxonomy" id="1219375"/>
    <lineage>
        <taxon>Bacteria</taxon>
        <taxon>Pseudomonadati</taxon>
        <taxon>Pseudomonadota</taxon>
        <taxon>Gammaproteobacteria</taxon>
        <taxon>Lysobacterales</taxon>
        <taxon>Lysobacteraceae</taxon>
        <taxon>Xanthomonas</taxon>
    </lineage>
</organism>
<proteinExistence type="predicted"/>
<dbReference type="Proteomes" id="UP001199206">
    <property type="component" value="Unassembled WGS sequence"/>
</dbReference>
<gene>
    <name evidence="1" type="ORF">LL965_09100</name>
</gene>
<accession>A0ABS8HGH2</accession>
<evidence type="ECO:0000313" key="1">
    <source>
        <dbReference type="EMBL" id="MCC4620235.1"/>
    </source>
</evidence>
<comment type="caution">
    <text evidence="1">The sequence shown here is derived from an EMBL/GenBank/DDBJ whole genome shotgun (WGS) entry which is preliminary data.</text>
</comment>
<keyword evidence="2" id="KW-1185">Reference proteome</keyword>
<sequence>MLLSGLRVGLEAEGGGFCVGIADNACARAPPRRRLVSPNGCVGLPLLCSLLCEDLADCSAGVTETVPLPTVAAYPLLELL</sequence>
<reference evidence="1 2" key="1">
    <citation type="submission" date="2021-10" db="EMBL/GenBank/DDBJ databases">
        <title>Genome sequencing of Xanthomonas strains from NCPPB.</title>
        <authorList>
            <person name="Hussein R."/>
            <person name="Harrison J."/>
            <person name="Studholme D.J."/>
            <person name="Vicente J."/>
            <person name="Grant M."/>
        </authorList>
    </citation>
    <scope>NUCLEOTIDE SEQUENCE [LARGE SCALE GENOMIC DNA]</scope>
    <source>
        <strain evidence="1 2">NCPPB 101</strain>
    </source>
</reference>
<dbReference type="RefSeq" id="WP_033898162.1">
    <property type="nucleotide sequence ID" value="NZ_CAWLZN010000001.1"/>
</dbReference>
<name>A0ABS8HGH2_9XANT</name>
<evidence type="ECO:0000313" key="2">
    <source>
        <dbReference type="Proteomes" id="UP001199206"/>
    </source>
</evidence>
<protein>
    <submittedName>
        <fullName evidence="1">Uncharacterized protein</fullName>
    </submittedName>
</protein>
<dbReference type="EMBL" id="JAJGQJ010000015">
    <property type="protein sequence ID" value="MCC4620235.1"/>
    <property type="molecule type" value="Genomic_DNA"/>
</dbReference>